<dbReference type="GO" id="GO:0051231">
    <property type="term" value="P:spindle elongation"/>
    <property type="evidence" value="ECO:0007669"/>
    <property type="project" value="TreeGrafter"/>
</dbReference>
<dbReference type="PANTHER" id="PTHR47969">
    <property type="entry name" value="CHROMOSOME-ASSOCIATED KINESIN KIF4A-RELATED"/>
    <property type="match status" value="1"/>
</dbReference>
<evidence type="ECO:0000256" key="4">
    <source>
        <dbReference type="ARBA" id="ARBA00022840"/>
    </source>
</evidence>
<organism evidence="10 11">
    <name type="scientific">Cyclospora cayetanensis</name>
    <dbReference type="NCBI Taxonomy" id="88456"/>
    <lineage>
        <taxon>Eukaryota</taxon>
        <taxon>Sar</taxon>
        <taxon>Alveolata</taxon>
        <taxon>Apicomplexa</taxon>
        <taxon>Conoidasida</taxon>
        <taxon>Coccidia</taxon>
        <taxon>Eucoccidiorida</taxon>
        <taxon>Eimeriorina</taxon>
        <taxon>Eimeriidae</taxon>
        <taxon>Cyclospora</taxon>
    </lineage>
</organism>
<feature type="compositionally biased region" description="Basic and acidic residues" evidence="8">
    <location>
        <begin position="57"/>
        <end position="72"/>
    </location>
</feature>
<sequence length="770" mass="82475">MPWLRGSIVGPRKSKRSSAAAIAAALDQPQTHGAEPNQPDNQQLKAPQKGQQQQELKQQDQREHQQQPDESNHTPAVELLDQTQQHCSTKESQSDPGEHQHNPHQGRKGRGAKGGEASECPPQQQQEEHATALQKKGQQEEQEEQGHQPLAGGSGGKLVLQEGAREGPLLQKGCAVCVRIRPESFDEAQTGAPCCLELGARLEGPRSRQNLLVHGLRQQVHRFSFDRIFDQTASQGEVFAAACLPVVRCALSGISGAVLAYGQTGSGKTYTMTGPLDESLADPLIDRGKGTQLNKAQAIAYNSRRAQSPTSPSAWVPPADRDRNPDTSAQKATGGGAGGRPWQASVLRQPLGEPPGGHTRASYNTFGVSTLRDPVDTGIPRAERPLRESLFCMEDAEEDSILRKHSAQVADSRGLMPRALEELFKFIETLKHQEASEKAPLESAPSEKLPESRGRAIRRSSENDSGVAQGIPQQGQMEIQLTATLVEIYNEKIFDLLDPSRGSLNVREAPNGQTFVVDALEAELYSYPQALQVIRRGLQGRACGRTAENSVSSRSHAVLSLTLRQRRRSEGRLTESTLNLVDLAGSERGDTSMGGRRLQESQAINKSLLALGNVVNALAGGSQRAGAPQGPHGKGGGPPTIAVGQQQQAIGVLQHLIPTGALVSSEELCLLQAAKAAAKEAILADAAAHLPGGPRIQRGPEAGFPKTLVSPRTTRATSTERRTQSCPPYKGPPRQSCDRGEAAALWRGREGTPATGKGYQGPSLPSLEAP</sequence>
<dbReference type="GO" id="GO:0007018">
    <property type="term" value="P:microtubule-based movement"/>
    <property type="evidence" value="ECO:0007669"/>
    <property type="project" value="InterPro"/>
</dbReference>
<dbReference type="GO" id="GO:0008017">
    <property type="term" value="F:microtubule binding"/>
    <property type="evidence" value="ECO:0007669"/>
    <property type="project" value="InterPro"/>
</dbReference>
<feature type="domain" description="Kinesin motor" evidence="9">
    <location>
        <begin position="173"/>
        <end position="632"/>
    </location>
</feature>
<keyword evidence="7" id="KW-0493">Microtubule</keyword>
<feature type="region of interest" description="Disordered" evidence="8">
    <location>
        <begin position="693"/>
        <end position="770"/>
    </location>
</feature>
<feature type="compositionally biased region" description="Basic and acidic residues" evidence="8">
    <location>
        <begin position="448"/>
        <end position="462"/>
    </location>
</feature>
<evidence type="ECO:0000256" key="5">
    <source>
        <dbReference type="ARBA" id="ARBA00023054"/>
    </source>
</evidence>
<keyword evidence="5" id="KW-0175">Coiled coil</keyword>
<dbReference type="SMART" id="SM00129">
    <property type="entry name" value="KISc"/>
    <property type="match status" value="1"/>
</dbReference>
<dbReference type="AlphaFoldDB" id="A0A6P6RZM5"/>
<dbReference type="GO" id="GO:0005875">
    <property type="term" value="C:microtubule associated complex"/>
    <property type="evidence" value="ECO:0007669"/>
    <property type="project" value="TreeGrafter"/>
</dbReference>
<dbReference type="Proteomes" id="UP000515125">
    <property type="component" value="Unplaced"/>
</dbReference>
<feature type="compositionally biased region" description="Basic and acidic residues" evidence="8">
    <location>
        <begin position="88"/>
        <end position="101"/>
    </location>
</feature>
<keyword evidence="3 6" id="KW-0547">Nucleotide-binding</keyword>
<keyword evidence="6 7" id="KW-0505">Motor protein</keyword>
<gene>
    <name evidence="11" type="primary">LOC34621946</name>
</gene>
<dbReference type="GeneID" id="34621946"/>
<evidence type="ECO:0000259" key="9">
    <source>
        <dbReference type="PROSITE" id="PS50067"/>
    </source>
</evidence>
<dbReference type="Gene3D" id="3.40.850.10">
    <property type="entry name" value="Kinesin motor domain"/>
    <property type="match status" value="2"/>
</dbReference>
<dbReference type="InterPro" id="IPR027417">
    <property type="entry name" value="P-loop_NTPase"/>
</dbReference>
<keyword evidence="4 6" id="KW-0067">ATP-binding</keyword>
<reference evidence="11" key="1">
    <citation type="submission" date="2025-08" db="UniProtKB">
        <authorList>
            <consortium name="RefSeq"/>
        </authorList>
    </citation>
    <scope>IDENTIFICATION</scope>
</reference>
<keyword evidence="10" id="KW-1185">Reference proteome</keyword>
<dbReference type="OrthoDB" id="3176171at2759"/>
<accession>A0A6P6RZM5</accession>
<dbReference type="InterPro" id="IPR019821">
    <property type="entry name" value="Kinesin_motor_CS"/>
</dbReference>
<dbReference type="PROSITE" id="PS00411">
    <property type="entry name" value="KINESIN_MOTOR_1"/>
    <property type="match status" value="1"/>
</dbReference>
<dbReference type="InterPro" id="IPR001752">
    <property type="entry name" value="Kinesin_motor_dom"/>
</dbReference>
<evidence type="ECO:0000256" key="8">
    <source>
        <dbReference type="SAM" id="MobiDB-lite"/>
    </source>
</evidence>
<proteinExistence type="inferred from homology"/>
<evidence type="ECO:0000313" key="11">
    <source>
        <dbReference type="RefSeq" id="XP_026193391.1"/>
    </source>
</evidence>
<dbReference type="GO" id="GO:0005874">
    <property type="term" value="C:microtubule"/>
    <property type="evidence" value="ECO:0007669"/>
    <property type="project" value="UniProtKB-KW"/>
</dbReference>
<protein>
    <recommendedName>
        <fullName evidence="7">Kinesin-like protein</fullName>
    </recommendedName>
</protein>
<evidence type="ECO:0000256" key="2">
    <source>
        <dbReference type="ARBA" id="ARBA00022490"/>
    </source>
</evidence>
<dbReference type="SUPFAM" id="SSF52540">
    <property type="entry name" value="P-loop containing nucleoside triphosphate hydrolases"/>
    <property type="match status" value="1"/>
</dbReference>
<evidence type="ECO:0000256" key="6">
    <source>
        <dbReference type="PROSITE-ProRule" id="PRU00283"/>
    </source>
</evidence>
<dbReference type="PANTHER" id="PTHR47969:SF15">
    <property type="entry name" value="CHROMOSOME-ASSOCIATED KINESIN KIF4A-RELATED"/>
    <property type="match status" value="1"/>
</dbReference>
<comment type="similarity">
    <text evidence="6 7">Belongs to the TRAFAC class myosin-kinesin ATPase superfamily. Kinesin family.</text>
</comment>
<dbReference type="InterPro" id="IPR027640">
    <property type="entry name" value="Kinesin-like_fam"/>
</dbReference>
<feature type="region of interest" description="Disordered" evidence="8">
    <location>
        <begin position="301"/>
        <end position="365"/>
    </location>
</feature>
<feature type="binding site" evidence="6">
    <location>
        <begin position="262"/>
        <end position="269"/>
    </location>
    <ligand>
        <name>ATP</name>
        <dbReference type="ChEBI" id="CHEBI:30616"/>
    </ligand>
</feature>
<feature type="compositionally biased region" description="Polar residues" evidence="8">
    <location>
        <begin position="463"/>
        <end position="473"/>
    </location>
</feature>
<feature type="compositionally biased region" description="Polar residues" evidence="8">
    <location>
        <begin position="304"/>
        <end position="313"/>
    </location>
</feature>
<dbReference type="GO" id="GO:0003777">
    <property type="term" value="F:microtubule motor activity"/>
    <property type="evidence" value="ECO:0007669"/>
    <property type="project" value="InterPro"/>
</dbReference>
<dbReference type="GO" id="GO:0007052">
    <property type="term" value="P:mitotic spindle organization"/>
    <property type="evidence" value="ECO:0007669"/>
    <property type="project" value="TreeGrafter"/>
</dbReference>
<evidence type="ECO:0000256" key="1">
    <source>
        <dbReference type="ARBA" id="ARBA00004496"/>
    </source>
</evidence>
<feature type="compositionally biased region" description="Low complexity" evidence="8">
    <location>
        <begin position="42"/>
        <end position="56"/>
    </location>
</feature>
<dbReference type="PROSITE" id="PS50067">
    <property type="entry name" value="KINESIN_MOTOR_2"/>
    <property type="match status" value="1"/>
</dbReference>
<dbReference type="Pfam" id="PF00225">
    <property type="entry name" value="Kinesin"/>
    <property type="match status" value="2"/>
</dbReference>
<evidence type="ECO:0000313" key="10">
    <source>
        <dbReference type="Proteomes" id="UP000515125"/>
    </source>
</evidence>
<comment type="subcellular location">
    <subcellularLocation>
        <location evidence="1">Cytoplasm</location>
    </subcellularLocation>
</comment>
<dbReference type="RefSeq" id="XP_026193391.1">
    <property type="nucleotide sequence ID" value="XM_026337606.1"/>
</dbReference>
<evidence type="ECO:0000256" key="3">
    <source>
        <dbReference type="ARBA" id="ARBA00022741"/>
    </source>
</evidence>
<keyword evidence="2" id="KW-0963">Cytoplasm</keyword>
<dbReference type="InterPro" id="IPR036961">
    <property type="entry name" value="Kinesin_motor_dom_sf"/>
</dbReference>
<evidence type="ECO:0000256" key="7">
    <source>
        <dbReference type="RuleBase" id="RU000394"/>
    </source>
</evidence>
<feature type="compositionally biased region" description="Basic residues" evidence="8">
    <location>
        <begin position="102"/>
        <end position="111"/>
    </location>
</feature>
<feature type="region of interest" description="Disordered" evidence="8">
    <location>
        <begin position="1"/>
        <end position="158"/>
    </location>
</feature>
<dbReference type="GO" id="GO:0005524">
    <property type="term" value="F:ATP binding"/>
    <property type="evidence" value="ECO:0007669"/>
    <property type="project" value="UniProtKB-UniRule"/>
</dbReference>
<feature type="region of interest" description="Disordered" evidence="8">
    <location>
        <begin position="434"/>
        <end position="473"/>
    </location>
</feature>
<name>A0A6P6RZM5_9EIME</name>